<organism evidence="1 2">
    <name type="scientific">Zarea fungicola</name>
    <dbReference type="NCBI Taxonomy" id="93591"/>
    <lineage>
        <taxon>Eukaryota</taxon>
        <taxon>Fungi</taxon>
        <taxon>Dikarya</taxon>
        <taxon>Ascomycota</taxon>
        <taxon>Pezizomycotina</taxon>
        <taxon>Sordariomycetes</taxon>
        <taxon>Hypocreomycetidae</taxon>
        <taxon>Hypocreales</taxon>
        <taxon>Cordycipitaceae</taxon>
        <taxon>Zarea</taxon>
    </lineage>
</organism>
<reference evidence="1" key="1">
    <citation type="submission" date="2022-08" db="EMBL/GenBank/DDBJ databases">
        <title>Genome Sequence of Lecanicillium fungicola.</title>
        <authorList>
            <person name="Buettner E."/>
        </authorList>
    </citation>
    <scope>NUCLEOTIDE SEQUENCE</scope>
    <source>
        <strain evidence="1">Babe33</strain>
    </source>
</reference>
<evidence type="ECO:0000313" key="2">
    <source>
        <dbReference type="Proteomes" id="UP001143910"/>
    </source>
</evidence>
<sequence>MSVVSYLLGSREGKKGYSTSCVTARPARVRIMAPSSFAKPTGSSWAAPPEHALDDSYHLQVEDKGLSVDEAQARLRVKGPNKLHSQKPPSWFILLLKVIPNPFNLLLIFLAIINASIPPPDWTGFTVLMVMVAISVIVRFWQEYRSGLAVFRLQESITTTARVRRRDVDAHIPTSELVPGDIVSIGPGDVVPADCMVIEASFLRIGQSQWTGESVPVSKLSVSGGVKTEGSIFELSNICFMGTGVVSGTATVVILRTGKDALIAAMSKALRKSRDLNAFQRGIQNVTWLLIGFMIIMVPIVLVVSAKTTGNWGQAALFSISVAVGLVPEMLPAIVNANLARGAYLLSKKKAIVRRLDSVQNLGAMSVLCSDKTGTLTKDEITMRDTVNWRGEYDVDVLKLATIEATIQGSGGNNMDAAIRNFVLHDGTHVQTTKYEKSTAIPFDFERRRSACVVRGVAGGSMLICKGAFEEVYARCSNIQTEKGESAMAGHHRTILKQQVKTLNSNGFRVLLVATRQLAKSRIDDEDNFEDLETGMTPDAAESINQLKRLGVEVKVLTGDNLAVALNVCRSLGLVQRQDVIDSDAPEAMTGVDLANLIDDEDFDEAVRSCKVFAKVTPDQKESIVASLKRQGHAVGMLGDGMNDCLALRKADVGISVDSAAGAAKDCADFILTEKGLGIIVESVTIGRVTHANSIKYIKMVMSSNFGNVFSILAASAWLPFTPMTNLQILAQNLLYDISQIAIPWDCVDPEFLESPKSWQPWDLLRFVLVLGPTSSVIDVCTFLLGWFYYGIRTTDDSYAVSQFQTHWFLQGLLTQTLIVHLLRTAKLPFVQSRSSVHLGLSTAAIMMIGFVLPWIPAFHKALSFVNPPGSYIGFLAAELLAYCIEVQVVKMIYIKLFKNWL</sequence>
<dbReference type="EMBL" id="JANJQO010000455">
    <property type="protein sequence ID" value="KAJ2977612.1"/>
    <property type="molecule type" value="Genomic_DNA"/>
</dbReference>
<accession>A0ACC1NFE4</accession>
<keyword evidence="2" id="KW-1185">Reference proteome</keyword>
<name>A0ACC1NFE4_9HYPO</name>
<protein>
    <submittedName>
        <fullName evidence="1">Uncharacterized protein</fullName>
    </submittedName>
</protein>
<dbReference type="Proteomes" id="UP001143910">
    <property type="component" value="Unassembled WGS sequence"/>
</dbReference>
<gene>
    <name evidence="1" type="ORF">NQ176_g4272</name>
</gene>
<evidence type="ECO:0000313" key="1">
    <source>
        <dbReference type="EMBL" id="KAJ2977612.1"/>
    </source>
</evidence>
<comment type="caution">
    <text evidence="1">The sequence shown here is derived from an EMBL/GenBank/DDBJ whole genome shotgun (WGS) entry which is preliminary data.</text>
</comment>
<proteinExistence type="predicted"/>